<dbReference type="RefSeq" id="WP_011312707.1">
    <property type="nucleotide sequence ID" value="NC_007404.1"/>
</dbReference>
<evidence type="ECO:0000313" key="3">
    <source>
        <dbReference type="Proteomes" id="UP000008291"/>
    </source>
</evidence>
<gene>
    <name evidence="2" type="ordered locus">Tbd_2195</name>
</gene>
<dbReference type="STRING" id="292415.Tbd_2195"/>
<organism evidence="2 3">
    <name type="scientific">Thiobacillus denitrificans (strain ATCC 25259 / T1)</name>
    <dbReference type="NCBI Taxonomy" id="292415"/>
    <lineage>
        <taxon>Bacteria</taxon>
        <taxon>Pseudomonadati</taxon>
        <taxon>Pseudomonadota</taxon>
        <taxon>Betaproteobacteria</taxon>
        <taxon>Nitrosomonadales</taxon>
        <taxon>Thiobacillaceae</taxon>
        <taxon>Thiobacillus</taxon>
    </lineage>
</organism>
<proteinExistence type="predicted"/>
<evidence type="ECO:0000259" key="1">
    <source>
        <dbReference type="Pfam" id="PF02464"/>
    </source>
</evidence>
<dbReference type="Pfam" id="PF02464">
    <property type="entry name" value="CinA"/>
    <property type="match status" value="1"/>
</dbReference>
<feature type="domain" description="CinA C-terminal" evidence="1">
    <location>
        <begin position="11"/>
        <end position="163"/>
    </location>
</feature>
<dbReference type="AlphaFoldDB" id="Q3SGU5"/>
<dbReference type="KEGG" id="tbd:Tbd_2195"/>
<dbReference type="InterPro" id="IPR036653">
    <property type="entry name" value="CinA-like_C"/>
</dbReference>
<dbReference type="OrthoDB" id="9801454at2"/>
<keyword evidence="3" id="KW-1185">Reference proteome</keyword>
<dbReference type="eggNOG" id="COG1546">
    <property type="taxonomic scope" value="Bacteria"/>
</dbReference>
<sequence length="165" mass="17250">MARVSDEELHHLAVELSEKLRARGWMLATAESCTGGWVGQLLTSLPGSSHWYERGFITYANAAKVEMLGVPADLLERHGAVSEEIASAMAAGALTYSHAQAALAVSGIAGPGGGTPQKPVGLVCYGWALADGTVMSSTCRLDGDREEIRSRAVAASLRGLIELVG</sequence>
<name>Q3SGU5_THIDA</name>
<accession>Q3SGU5</accession>
<reference evidence="2 3" key="1">
    <citation type="journal article" date="2006" name="J. Bacteriol.">
        <title>The genome sequence of the obligately chemolithoautotrophic, facultatively anaerobic bacterium Thiobacillus denitrificans.</title>
        <authorList>
            <person name="Beller H.R."/>
            <person name="Chain P.S."/>
            <person name="Letain T.E."/>
            <person name="Chakicherla A."/>
            <person name="Larimer F.W."/>
            <person name="Richardson P.M."/>
            <person name="Coleman M.A."/>
            <person name="Wood A.P."/>
            <person name="Kelly D.P."/>
        </authorList>
    </citation>
    <scope>NUCLEOTIDE SEQUENCE [LARGE SCALE GENOMIC DNA]</scope>
    <source>
        <strain evidence="2 3">ATCC 25259</strain>
    </source>
</reference>
<evidence type="ECO:0000313" key="2">
    <source>
        <dbReference type="EMBL" id="AAZ98148.1"/>
    </source>
</evidence>
<dbReference type="NCBIfam" id="TIGR00199">
    <property type="entry name" value="PncC_domain"/>
    <property type="match status" value="1"/>
</dbReference>
<dbReference type="SUPFAM" id="SSF142433">
    <property type="entry name" value="CinA-like"/>
    <property type="match status" value="1"/>
</dbReference>
<dbReference type="Proteomes" id="UP000008291">
    <property type="component" value="Chromosome"/>
</dbReference>
<dbReference type="Gene3D" id="3.90.950.20">
    <property type="entry name" value="CinA-like"/>
    <property type="match status" value="1"/>
</dbReference>
<protein>
    <submittedName>
        <fullName evidence="2">CinA protein</fullName>
    </submittedName>
</protein>
<dbReference type="EMBL" id="CP000116">
    <property type="protein sequence ID" value="AAZ98148.1"/>
    <property type="molecule type" value="Genomic_DNA"/>
</dbReference>
<dbReference type="InterPro" id="IPR008136">
    <property type="entry name" value="CinA_C"/>
</dbReference>
<dbReference type="HOGENOM" id="CLU_030805_1_1_4"/>